<dbReference type="InterPro" id="IPR000210">
    <property type="entry name" value="BTB/POZ_dom"/>
</dbReference>
<keyword evidence="3" id="KW-1185">Reference proteome</keyword>
<name>N1PSW9_DOTSN</name>
<evidence type="ECO:0000313" key="2">
    <source>
        <dbReference type="EMBL" id="EME45465.1"/>
    </source>
</evidence>
<dbReference type="InterPro" id="IPR011333">
    <property type="entry name" value="SKP1/BTB/POZ_sf"/>
</dbReference>
<dbReference type="AlphaFoldDB" id="N1PSW9"/>
<protein>
    <recommendedName>
        <fullName evidence="1">BTB domain-containing protein</fullName>
    </recommendedName>
</protein>
<dbReference type="Proteomes" id="UP000016933">
    <property type="component" value="Unassembled WGS sequence"/>
</dbReference>
<proteinExistence type="predicted"/>
<reference evidence="2 3" key="2">
    <citation type="journal article" date="2012" name="PLoS Pathog.">
        <title>Diverse lifestyles and strategies of plant pathogenesis encoded in the genomes of eighteen Dothideomycetes fungi.</title>
        <authorList>
            <person name="Ohm R.A."/>
            <person name="Feau N."/>
            <person name="Henrissat B."/>
            <person name="Schoch C.L."/>
            <person name="Horwitz B.A."/>
            <person name="Barry K.W."/>
            <person name="Condon B.J."/>
            <person name="Copeland A.C."/>
            <person name="Dhillon B."/>
            <person name="Glaser F."/>
            <person name="Hesse C.N."/>
            <person name="Kosti I."/>
            <person name="LaButti K."/>
            <person name="Lindquist E.A."/>
            <person name="Lucas S."/>
            <person name="Salamov A.A."/>
            <person name="Bradshaw R.E."/>
            <person name="Ciuffetti L."/>
            <person name="Hamelin R.C."/>
            <person name="Kema G.H.J."/>
            <person name="Lawrence C."/>
            <person name="Scott J.A."/>
            <person name="Spatafora J.W."/>
            <person name="Turgeon B.G."/>
            <person name="de Wit P.J.G.M."/>
            <person name="Zhong S."/>
            <person name="Goodwin S.B."/>
            <person name="Grigoriev I.V."/>
        </authorList>
    </citation>
    <scope>NUCLEOTIDE SEQUENCE [LARGE SCALE GENOMIC DNA]</scope>
    <source>
        <strain evidence="3">NZE10 / CBS 128990</strain>
    </source>
</reference>
<evidence type="ECO:0000313" key="3">
    <source>
        <dbReference type="Proteomes" id="UP000016933"/>
    </source>
</evidence>
<dbReference type="OrthoDB" id="194443at2759"/>
<dbReference type="OMA" id="WQRAWLI"/>
<organism evidence="2 3">
    <name type="scientific">Dothistroma septosporum (strain NZE10 / CBS 128990)</name>
    <name type="common">Red band needle blight fungus</name>
    <name type="synonym">Mycosphaerella pini</name>
    <dbReference type="NCBI Taxonomy" id="675120"/>
    <lineage>
        <taxon>Eukaryota</taxon>
        <taxon>Fungi</taxon>
        <taxon>Dikarya</taxon>
        <taxon>Ascomycota</taxon>
        <taxon>Pezizomycotina</taxon>
        <taxon>Dothideomycetes</taxon>
        <taxon>Dothideomycetidae</taxon>
        <taxon>Mycosphaerellales</taxon>
        <taxon>Mycosphaerellaceae</taxon>
        <taxon>Dothistroma</taxon>
    </lineage>
</organism>
<accession>N1PSW9</accession>
<gene>
    <name evidence="2" type="ORF">DOTSEDRAFT_23486</name>
</gene>
<sequence>MQRLTTDQYTRLLETERVILTAKGSKEQIFVHKGFLALHSTFFAKVIDKPSAVNEAGQAGFEIDCAATAIRIFARWCYEGQFHRIDVPHASIETLIQRKLLLIDLWIFGETYGIATIQNEAMDHLAQVLTAHPRLLTKVDVEYTFLRTTDSENNGAASPLRHFVIMIVAVMLEVNAKNFGAAHVDEGVKEYEQYAQSFPGFMSLMYKWQRAWLIIMGKAKSDVGKLPDFVRKEGVQRHFLTPETEAQGWILSKYGVDEKEERKRESLNEERESEVIVIDDDWGGTGDERAVQRICGKLGVRGRDHR</sequence>
<dbReference type="HOGENOM" id="CLU_909193_0_0_1"/>
<dbReference type="eggNOG" id="ENOG502RHF0">
    <property type="taxonomic scope" value="Eukaryota"/>
</dbReference>
<reference evidence="3" key="1">
    <citation type="journal article" date="2012" name="PLoS Genet.">
        <title>The genomes of the fungal plant pathogens Cladosporium fulvum and Dothistroma septosporum reveal adaptation to different hosts and lifestyles but also signatures of common ancestry.</title>
        <authorList>
            <person name="de Wit P.J.G.M."/>
            <person name="van der Burgt A."/>
            <person name="Oekmen B."/>
            <person name="Stergiopoulos I."/>
            <person name="Abd-Elsalam K.A."/>
            <person name="Aerts A.L."/>
            <person name="Bahkali A.H."/>
            <person name="Beenen H.G."/>
            <person name="Chettri P."/>
            <person name="Cox M.P."/>
            <person name="Datema E."/>
            <person name="de Vries R.P."/>
            <person name="Dhillon B."/>
            <person name="Ganley A.R."/>
            <person name="Griffiths S.A."/>
            <person name="Guo Y."/>
            <person name="Hamelin R.C."/>
            <person name="Henrissat B."/>
            <person name="Kabir M.S."/>
            <person name="Jashni M.K."/>
            <person name="Kema G."/>
            <person name="Klaubauf S."/>
            <person name="Lapidus A."/>
            <person name="Levasseur A."/>
            <person name="Lindquist E."/>
            <person name="Mehrabi R."/>
            <person name="Ohm R.A."/>
            <person name="Owen T.J."/>
            <person name="Salamov A."/>
            <person name="Schwelm A."/>
            <person name="Schijlen E."/>
            <person name="Sun H."/>
            <person name="van den Burg H.A."/>
            <person name="van Ham R.C.H.J."/>
            <person name="Zhang S."/>
            <person name="Goodwin S.B."/>
            <person name="Grigoriev I.V."/>
            <person name="Collemare J."/>
            <person name="Bradshaw R.E."/>
        </authorList>
    </citation>
    <scope>NUCLEOTIDE SEQUENCE [LARGE SCALE GENOMIC DNA]</scope>
    <source>
        <strain evidence="3">NZE10 / CBS 128990</strain>
    </source>
</reference>
<dbReference type="PROSITE" id="PS50097">
    <property type="entry name" value="BTB"/>
    <property type="match status" value="1"/>
</dbReference>
<feature type="domain" description="BTB" evidence="1">
    <location>
        <begin position="16"/>
        <end position="86"/>
    </location>
</feature>
<dbReference type="Gene3D" id="3.30.710.10">
    <property type="entry name" value="Potassium Channel Kv1.1, Chain A"/>
    <property type="match status" value="1"/>
</dbReference>
<evidence type="ECO:0000259" key="1">
    <source>
        <dbReference type="PROSITE" id="PS50097"/>
    </source>
</evidence>
<dbReference type="EMBL" id="KB446538">
    <property type="protein sequence ID" value="EME45465.1"/>
    <property type="molecule type" value="Genomic_DNA"/>
</dbReference>